<dbReference type="Pfam" id="PF04024">
    <property type="entry name" value="PspC"/>
    <property type="match status" value="1"/>
</dbReference>
<feature type="compositionally biased region" description="Gly residues" evidence="1">
    <location>
        <begin position="44"/>
        <end position="61"/>
    </location>
</feature>
<feature type="transmembrane region" description="Helical" evidence="2">
    <location>
        <begin position="171"/>
        <end position="192"/>
    </location>
</feature>
<gene>
    <name evidence="4" type="ORF">LR394_21675</name>
</gene>
<evidence type="ECO:0000256" key="2">
    <source>
        <dbReference type="SAM" id="Phobius"/>
    </source>
</evidence>
<dbReference type="InterPro" id="IPR007168">
    <property type="entry name" value="Phageshock_PspC_N"/>
</dbReference>
<accession>A0A9X1NEI5</accession>
<evidence type="ECO:0000256" key="1">
    <source>
        <dbReference type="SAM" id="MobiDB-lite"/>
    </source>
</evidence>
<name>A0A9X1NEI5_9ACTN</name>
<organism evidence="4 5">
    <name type="scientific">Kineosporia babensis</name>
    <dbReference type="NCBI Taxonomy" id="499548"/>
    <lineage>
        <taxon>Bacteria</taxon>
        <taxon>Bacillati</taxon>
        <taxon>Actinomycetota</taxon>
        <taxon>Actinomycetes</taxon>
        <taxon>Kineosporiales</taxon>
        <taxon>Kineosporiaceae</taxon>
        <taxon>Kineosporia</taxon>
    </lineage>
</organism>
<feature type="transmembrane region" description="Helical" evidence="2">
    <location>
        <begin position="325"/>
        <end position="346"/>
    </location>
</feature>
<feature type="compositionally biased region" description="Basic and acidic residues" evidence="1">
    <location>
        <begin position="81"/>
        <end position="95"/>
    </location>
</feature>
<keyword evidence="2" id="KW-0812">Transmembrane</keyword>
<feature type="compositionally biased region" description="Low complexity" evidence="1">
    <location>
        <begin position="62"/>
        <end position="72"/>
    </location>
</feature>
<feature type="region of interest" description="Disordered" evidence="1">
    <location>
        <begin position="225"/>
        <end position="275"/>
    </location>
</feature>
<comment type="caution">
    <text evidence="4">The sequence shown here is derived from an EMBL/GenBank/DDBJ whole genome shotgun (WGS) entry which is preliminary data.</text>
</comment>
<sequence length="559" mass="56934">MSGTQEPGGAVWGTPEPPPNQGQQGAPGPGPAGPNSWGASTPGSPGGPGSSGGPGGPGNWGAGNAAPGAPSGWGPPPEPGSPDRRPGDDFFGRIRDFGAARPSEGRWVAGVASGLARRLDIDQTLIRGGFVALSIVGGIGVALYGICWMLLPQQHDGRIHLQEAIRGRFSAGFFAAVLLSLALVGGGSGSMFGSAGFWNFPGTLVLAGLIVAGLWWMAKKLPQPDQTQQNQATGGVHSGGLHGGGVHGGGMHGGGVPNHGMPHWTTPEGSKQLADNAARWGRETGDAVHAWAKDFSQRSPHAEASWARAEAQRQARARTAPSRRVRLLTLGGALIAATSILIAEAYGDVPGWAGLTALGAAVVVIACGVVANGLLGRRSPGLAALGILLALIMGAGVAAQRAGVDTNQHLAVVGEARWAPESRSAAESQYNLGIGEASLDLTSEAALRGATAENPLEVEANVGLGRLVLTIPDWLPVEVETRLGAGEVVKPDGTRIEVRNDSDRQTRTLTYGSGEPVLKVVAQQGAGQLEIKQEGQGLPSGLETPADELPSGSNSEGEN</sequence>
<feature type="domain" description="Phage shock protein PspC N-terminal" evidence="3">
    <location>
        <begin position="100"/>
        <end position="153"/>
    </location>
</feature>
<dbReference type="Proteomes" id="UP001138997">
    <property type="component" value="Unassembled WGS sequence"/>
</dbReference>
<dbReference type="EMBL" id="JAJOMB010000012">
    <property type="protein sequence ID" value="MCD5313522.1"/>
    <property type="molecule type" value="Genomic_DNA"/>
</dbReference>
<evidence type="ECO:0000313" key="4">
    <source>
        <dbReference type="EMBL" id="MCD5313522.1"/>
    </source>
</evidence>
<protein>
    <submittedName>
        <fullName evidence="4">PspC domain-containing protein</fullName>
    </submittedName>
</protein>
<dbReference type="RefSeq" id="WP_231444794.1">
    <property type="nucleotide sequence ID" value="NZ_JAJOMB010000012.1"/>
</dbReference>
<keyword evidence="2" id="KW-1133">Transmembrane helix</keyword>
<proteinExistence type="predicted"/>
<evidence type="ECO:0000259" key="3">
    <source>
        <dbReference type="Pfam" id="PF04024"/>
    </source>
</evidence>
<feature type="region of interest" description="Disordered" evidence="1">
    <location>
        <begin position="1"/>
        <end position="95"/>
    </location>
</feature>
<feature type="region of interest" description="Disordered" evidence="1">
    <location>
        <begin position="529"/>
        <end position="559"/>
    </location>
</feature>
<feature type="compositionally biased region" description="Gly residues" evidence="1">
    <location>
        <begin position="236"/>
        <end position="257"/>
    </location>
</feature>
<evidence type="ECO:0000313" key="5">
    <source>
        <dbReference type="Proteomes" id="UP001138997"/>
    </source>
</evidence>
<feature type="transmembrane region" description="Helical" evidence="2">
    <location>
        <begin position="382"/>
        <end position="399"/>
    </location>
</feature>
<reference evidence="4" key="1">
    <citation type="submission" date="2021-11" db="EMBL/GenBank/DDBJ databases">
        <title>Streptomyces corallinus and Kineosporia corallina sp. nov., two new coral-derived marine actinobacteria.</title>
        <authorList>
            <person name="Buangrab K."/>
            <person name="Sutthacheep M."/>
            <person name="Yeemin T."/>
            <person name="Harunari E."/>
            <person name="Igarashi Y."/>
            <person name="Sripreechasak P."/>
            <person name="Kanchanasin P."/>
            <person name="Tanasupawat S."/>
            <person name="Phongsopitanun W."/>
        </authorList>
    </citation>
    <scope>NUCLEOTIDE SEQUENCE</scope>
    <source>
        <strain evidence="4">JCM 31032</strain>
    </source>
</reference>
<feature type="transmembrane region" description="Helical" evidence="2">
    <location>
        <begin position="352"/>
        <end position="375"/>
    </location>
</feature>
<dbReference type="AlphaFoldDB" id="A0A9X1NEI5"/>
<keyword evidence="2" id="KW-0472">Membrane</keyword>
<feature type="compositionally biased region" description="Low complexity" evidence="1">
    <location>
        <begin position="33"/>
        <end position="43"/>
    </location>
</feature>
<feature type="transmembrane region" description="Helical" evidence="2">
    <location>
        <begin position="130"/>
        <end position="151"/>
    </location>
</feature>
<keyword evidence="5" id="KW-1185">Reference proteome</keyword>
<feature type="transmembrane region" description="Helical" evidence="2">
    <location>
        <begin position="198"/>
        <end position="218"/>
    </location>
</feature>